<gene>
    <name evidence="1" type="ORF">JF922_11925</name>
</gene>
<evidence type="ECO:0000313" key="2">
    <source>
        <dbReference type="Proteomes" id="UP000612893"/>
    </source>
</evidence>
<proteinExistence type="predicted"/>
<dbReference type="RefSeq" id="WP_350341398.1">
    <property type="nucleotide sequence ID" value="NZ_JAEKNR010000126.1"/>
</dbReference>
<sequence>MPVFTVGHSTRSLDELVALLREHGVEVLADVRTAPGSRRLPHFSRPALEALLPPRGLGYVHLPELGGFRRPRPDSPNDGWQNRSFRGYADYMSTPEWRAGLDRLLTLAAARRVAAMCAEAQPWRCHRSLIADALVACGLSVMHLLGPSEASAHRLTPFAVVTDSRISYPAPDRLPLDG</sequence>
<protein>
    <submittedName>
        <fullName evidence="1">DUF488 domain-containing protein</fullName>
    </submittedName>
</protein>
<evidence type="ECO:0000313" key="1">
    <source>
        <dbReference type="EMBL" id="MBJ7598777.1"/>
    </source>
</evidence>
<organism evidence="1 2">
    <name type="scientific">Candidatus Nephthysia bennettiae</name>
    <dbReference type="NCBI Taxonomy" id="3127016"/>
    <lineage>
        <taxon>Bacteria</taxon>
        <taxon>Bacillati</taxon>
        <taxon>Candidatus Dormiibacterota</taxon>
        <taxon>Candidatus Dormibacteria</taxon>
        <taxon>Candidatus Dormibacterales</taxon>
        <taxon>Candidatus Dormibacteraceae</taxon>
        <taxon>Candidatus Nephthysia</taxon>
    </lineage>
</organism>
<dbReference type="InterPro" id="IPR007438">
    <property type="entry name" value="DUF488"/>
</dbReference>
<keyword evidence="2" id="KW-1185">Reference proteome</keyword>
<reference evidence="1" key="1">
    <citation type="submission" date="2020-10" db="EMBL/GenBank/DDBJ databases">
        <title>Ca. Dormibacterota MAGs.</title>
        <authorList>
            <person name="Montgomery K."/>
        </authorList>
    </citation>
    <scope>NUCLEOTIDE SEQUENCE [LARGE SCALE GENOMIC DNA]</scope>
    <source>
        <strain evidence="1">SC8812_S17_10</strain>
    </source>
</reference>
<dbReference type="EMBL" id="JAEKNR010000126">
    <property type="protein sequence ID" value="MBJ7598777.1"/>
    <property type="molecule type" value="Genomic_DNA"/>
</dbReference>
<dbReference type="InterPro" id="IPR014519">
    <property type="entry name" value="UCP024492"/>
</dbReference>
<dbReference type="AlphaFoldDB" id="A0A934NDT6"/>
<accession>A0A934NDT6</accession>
<name>A0A934NDT6_9BACT</name>
<comment type="caution">
    <text evidence="1">The sequence shown here is derived from an EMBL/GenBank/DDBJ whole genome shotgun (WGS) entry which is preliminary data.</text>
</comment>
<dbReference type="PANTHER" id="PTHR39337">
    <property type="entry name" value="BLR5642 PROTEIN"/>
    <property type="match status" value="1"/>
</dbReference>
<dbReference type="Pfam" id="PF04343">
    <property type="entry name" value="DUF488"/>
    <property type="match status" value="1"/>
</dbReference>
<dbReference type="PANTHER" id="PTHR39337:SF1">
    <property type="entry name" value="BLR5642 PROTEIN"/>
    <property type="match status" value="1"/>
</dbReference>
<dbReference type="Proteomes" id="UP000612893">
    <property type="component" value="Unassembled WGS sequence"/>
</dbReference>
<dbReference type="PIRSF" id="PIRSF024492">
    <property type="entry name" value="UCP024492"/>
    <property type="match status" value="1"/>
</dbReference>